<dbReference type="Proteomes" id="UP000183805">
    <property type="component" value="Unassembled WGS sequence"/>
</dbReference>
<keyword evidence="1" id="KW-1133">Transmembrane helix</keyword>
<evidence type="ECO:0000256" key="1">
    <source>
        <dbReference type="SAM" id="Phobius"/>
    </source>
</evidence>
<dbReference type="NCBIfam" id="NF041429">
    <property type="entry name" value="EexR"/>
    <property type="match status" value="1"/>
</dbReference>
<dbReference type="EMBL" id="FPAZ01000013">
    <property type="protein sequence ID" value="SFT87223.1"/>
    <property type="molecule type" value="Genomic_DNA"/>
</dbReference>
<organism evidence="2 3">
    <name type="scientific">Pseudoalteromonas lipolytica</name>
    <dbReference type="NCBI Taxonomy" id="570156"/>
    <lineage>
        <taxon>Bacteria</taxon>
        <taxon>Pseudomonadati</taxon>
        <taxon>Pseudomonadota</taxon>
        <taxon>Gammaproteobacteria</taxon>
        <taxon>Alteromonadales</taxon>
        <taxon>Pseudoalteromonadaceae</taxon>
        <taxon>Pseudoalteromonas</taxon>
    </lineage>
</organism>
<keyword evidence="1" id="KW-0812">Transmembrane</keyword>
<feature type="transmembrane region" description="Helical" evidence="1">
    <location>
        <begin position="64"/>
        <end position="80"/>
    </location>
</feature>
<reference evidence="2 3" key="1">
    <citation type="submission" date="2016-10" db="EMBL/GenBank/DDBJ databases">
        <authorList>
            <person name="Varghese N."/>
            <person name="Submissions S."/>
        </authorList>
    </citation>
    <scope>NUCLEOTIDE SEQUENCE [LARGE SCALE GENOMIC DNA]</scope>
    <source>
        <strain evidence="2 3">CGMCC 1.8499</strain>
    </source>
</reference>
<evidence type="ECO:0000313" key="3">
    <source>
        <dbReference type="Proteomes" id="UP000183805"/>
    </source>
</evidence>
<feature type="transmembrane region" description="Helical" evidence="1">
    <location>
        <begin position="38"/>
        <end position="57"/>
    </location>
</feature>
<evidence type="ECO:0000313" key="2">
    <source>
        <dbReference type="EMBL" id="SFT87223.1"/>
    </source>
</evidence>
<keyword evidence="3" id="KW-1185">Reference proteome</keyword>
<name>A0ABY1GV45_9GAMM</name>
<proteinExistence type="predicted"/>
<gene>
    <name evidence="2" type="ORF">SAMN04487854_11318</name>
</gene>
<comment type="caution">
    <text evidence="2">The sequence shown here is derived from an EMBL/GenBank/DDBJ whole genome shotgun (WGS) entry which is preliminary data.</text>
</comment>
<accession>A0ABY1GV45</accession>
<protein>
    <submittedName>
        <fullName evidence="2">Uncharacterized protein</fullName>
    </submittedName>
</protein>
<feature type="transmembrane region" description="Helical" evidence="1">
    <location>
        <begin position="86"/>
        <end position="105"/>
    </location>
</feature>
<sequence length="166" mass="18506">MMTNLLKSLPARCWVISLGLFLATLVAAHFFPSEILTASAKLAALPFLFCTVVFFSYLGFKATCNPIGLIAITTMFLAIAYWQASWAIFCVGLAFLGLSGLIRLFQRQLKDTGRELSLSEKKILVLGKRICRWSLIYSPQKTKKVASLSRWLPSNSSSFLMPGYRP</sequence>
<keyword evidence="1" id="KW-0472">Membrane</keyword>